<dbReference type="AlphaFoldDB" id="A0A0F9AYV6"/>
<comment type="caution">
    <text evidence="1">The sequence shown here is derived from an EMBL/GenBank/DDBJ whole genome shotgun (WGS) entry which is preliminary data.</text>
</comment>
<sequence>MISMSEMSGEELLLLSVCRGEAMCETVEQELDYRALTATKPEPRVRRKRIHPTVAMITEPRLVA</sequence>
<name>A0A0F9AYV6_9ZZZZ</name>
<proteinExistence type="predicted"/>
<organism evidence="1">
    <name type="scientific">marine sediment metagenome</name>
    <dbReference type="NCBI Taxonomy" id="412755"/>
    <lineage>
        <taxon>unclassified sequences</taxon>
        <taxon>metagenomes</taxon>
        <taxon>ecological metagenomes</taxon>
    </lineage>
</organism>
<gene>
    <name evidence="1" type="ORF">LCGC14_2513820</name>
</gene>
<dbReference type="EMBL" id="LAZR01040382">
    <property type="protein sequence ID" value="KKL14620.1"/>
    <property type="molecule type" value="Genomic_DNA"/>
</dbReference>
<evidence type="ECO:0000313" key="1">
    <source>
        <dbReference type="EMBL" id="KKL14620.1"/>
    </source>
</evidence>
<protein>
    <submittedName>
        <fullName evidence="1">Uncharacterized protein</fullName>
    </submittedName>
</protein>
<accession>A0A0F9AYV6</accession>
<reference evidence="1" key="1">
    <citation type="journal article" date="2015" name="Nature">
        <title>Complex archaea that bridge the gap between prokaryotes and eukaryotes.</title>
        <authorList>
            <person name="Spang A."/>
            <person name="Saw J.H."/>
            <person name="Jorgensen S.L."/>
            <person name="Zaremba-Niedzwiedzka K."/>
            <person name="Martijn J."/>
            <person name="Lind A.E."/>
            <person name="van Eijk R."/>
            <person name="Schleper C."/>
            <person name="Guy L."/>
            <person name="Ettema T.J."/>
        </authorList>
    </citation>
    <scope>NUCLEOTIDE SEQUENCE</scope>
</reference>